<evidence type="ECO:0000256" key="1">
    <source>
        <dbReference type="SAM" id="SignalP"/>
    </source>
</evidence>
<dbReference type="RefSeq" id="WP_204031187.1">
    <property type="nucleotide sequence ID" value="NZ_BOOW01000042.1"/>
</dbReference>
<gene>
    <name evidence="2" type="ORF">Ssi02_63960</name>
</gene>
<comment type="caution">
    <text evidence="2">The sequence shown here is derived from an EMBL/GenBank/DDBJ whole genome shotgun (WGS) entry which is preliminary data.</text>
</comment>
<dbReference type="PROSITE" id="PS51257">
    <property type="entry name" value="PROKAR_LIPOPROTEIN"/>
    <property type="match status" value="1"/>
</dbReference>
<reference evidence="2" key="1">
    <citation type="submission" date="2021-01" db="EMBL/GenBank/DDBJ databases">
        <title>Whole genome shotgun sequence of Sinosporangium siamense NBRC 109515.</title>
        <authorList>
            <person name="Komaki H."/>
            <person name="Tamura T."/>
        </authorList>
    </citation>
    <scope>NUCLEOTIDE SEQUENCE</scope>
    <source>
        <strain evidence="2">NBRC 109515</strain>
    </source>
</reference>
<accession>A0A919V8I3</accession>
<evidence type="ECO:0000313" key="3">
    <source>
        <dbReference type="Proteomes" id="UP000606172"/>
    </source>
</evidence>
<dbReference type="AlphaFoldDB" id="A0A919V8I3"/>
<keyword evidence="3" id="KW-1185">Reference proteome</keyword>
<protein>
    <submittedName>
        <fullName evidence="2">Uncharacterized protein</fullName>
    </submittedName>
</protein>
<evidence type="ECO:0000313" key="2">
    <source>
        <dbReference type="EMBL" id="GII96165.1"/>
    </source>
</evidence>
<feature type="chain" id="PRO_5037034837" evidence="1">
    <location>
        <begin position="29"/>
        <end position="163"/>
    </location>
</feature>
<sequence length="163" mass="17480">MAVVRRILAAVAALAACGTLTTTAPAEAAGPGSAPGAHSGRAARAEITDIREIINQRTSEVGVYNGENRNTFAIAANNRWTGSLWIPWVGNQEEMTKSVALAWDGAVFRYWIFQDYWNTANQVRYSTTNSYAQSSPVPGSSTGAGRKRLIVRGDGTLFLENAS</sequence>
<keyword evidence="1" id="KW-0732">Signal</keyword>
<dbReference type="EMBL" id="BOOW01000042">
    <property type="protein sequence ID" value="GII96165.1"/>
    <property type="molecule type" value="Genomic_DNA"/>
</dbReference>
<feature type="signal peptide" evidence="1">
    <location>
        <begin position="1"/>
        <end position="28"/>
    </location>
</feature>
<dbReference type="Proteomes" id="UP000606172">
    <property type="component" value="Unassembled WGS sequence"/>
</dbReference>
<proteinExistence type="predicted"/>
<name>A0A919V8I3_9ACTN</name>
<organism evidence="2 3">
    <name type="scientific">Sinosporangium siamense</name>
    <dbReference type="NCBI Taxonomy" id="1367973"/>
    <lineage>
        <taxon>Bacteria</taxon>
        <taxon>Bacillati</taxon>
        <taxon>Actinomycetota</taxon>
        <taxon>Actinomycetes</taxon>
        <taxon>Streptosporangiales</taxon>
        <taxon>Streptosporangiaceae</taxon>
        <taxon>Sinosporangium</taxon>
    </lineage>
</organism>